<name>A0A8D9JPT5_9GAMM</name>
<evidence type="ECO:0000256" key="3">
    <source>
        <dbReference type="ARBA" id="ARBA00022730"/>
    </source>
</evidence>
<dbReference type="InterPro" id="IPR019927">
    <property type="entry name" value="Ribosomal_uL3_bac/org-type"/>
</dbReference>
<dbReference type="Pfam" id="PF00297">
    <property type="entry name" value="Ribosomal_L3"/>
    <property type="match status" value="1"/>
</dbReference>
<comment type="function">
    <text evidence="8 10">One of the primary rRNA binding proteins, it binds directly near the 3'-end of the 23S rRNA, where it nucleates assembly of the 50S subunit.</text>
</comment>
<dbReference type="PANTHER" id="PTHR11229:SF16">
    <property type="entry name" value="LARGE RIBOSOMAL SUBUNIT PROTEIN UL3C"/>
    <property type="match status" value="1"/>
</dbReference>
<dbReference type="Gene3D" id="2.40.30.10">
    <property type="entry name" value="Translation factors"/>
    <property type="match status" value="1"/>
</dbReference>
<dbReference type="GO" id="GO:0006412">
    <property type="term" value="P:translation"/>
    <property type="evidence" value="ECO:0007669"/>
    <property type="project" value="UniProtKB-UniRule"/>
</dbReference>
<comment type="similarity">
    <text evidence="1 8 9">Belongs to the universal ribosomal protein uL3 family.</text>
</comment>
<keyword evidence="2 8" id="KW-0488">Methylation</keyword>
<sequence length="209" mass="22999">MIGVIGKKIGMSIILKDKGVSIPVTIIEVLPNRIVNIKTKKKDGYDAIQITEGGLKKKKRSKSILGQLKNIGCGSKLKEFKISNEDIKKIGSELKVSMFKIDEKVNVSGISKGKGFQGTIKRWNFKSQDKSHGNSLSHRKAGSTGQCQTPGRIFKGKKMAGRMGNEKITVKNLKIVKINIELNLIIIKGSIPGYSGNKVIIKKIKKIKK</sequence>
<dbReference type="PANTHER" id="PTHR11229">
    <property type="entry name" value="50S RIBOSOMAL PROTEIN L3"/>
    <property type="match status" value="1"/>
</dbReference>
<dbReference type="FunFam" id="2.40.30.10:FF:000004">
    <property type="entry name" value="50S ribosomal protein L3"/>
    <property type="match status" value="1"/>
</dbReference>
<evidence type="ECO:0000256" key="9">
    <source>
        <dbReference type="RuleBase" id="RU003905"/>
    </source>
</evidence>
<evidence type="ECO:0000256" key="10">
    <source>
        <dbReference type="RuleBase" id="RU003906"/>
    </source>
</evidence>
<dbReference type="InterPro" id="IPR000597">
    <property type="entry name" value="Ribosomal_uL3"/>
</dbReference>
<evidence type="ECO:0000313" key="13">
    <source>
        <dbReference type="Proteomes" id="UP000032800"/>
    </source>
</evidence>
<keyword evidence="6 8" id="KW-0687">Ribonucleoprotein</keyword>
<keyword evidence="4 8" id="KW-0694">RNA-binding</keyword>
<feature type="region of interest" description="Disordered" evidence="11">
    <location>
        <begin position="127"/>
        <end position="149"/>
    </location>
</feature>
<dbReference type="GO" id="GO:0003735">
    <property type="term" value="F:structural constituent of ribosome"/>
    <property type="evidence" value="ECO:0007669"/>
    <property type="project" value="UniProtKB-UniRule"/>
</dbReference>
<evidence type="ECO:0000256" key="2">
    <source>
        <dbReference type="ARBA" id="ARBA00022481"/>
    </source>
</evidence>
<keyword evidence="5 8" id="KW-0689">Ribosomal protein</keyword>
<dbReference type="InterPro" id="IPR009000">
    <property type="entry name" value="Transl_B-barrel_sf"/>
</dbReference>
<dbReference type="GO" id="GO:1990904">
    <property type="term" value="C:ribonucleoprotein complex"/>
    <property type="evidence" value="ECO:0007669"/>
    <property type="project" value="UniProtKB-KW"/>
</dbReference>
<evidence type="ECO:0000256" key="6">
    <source>
        <dbReference type="ARBA" id="ARBA00023274"/>
    </source>
</evidence>
<dbReference type="SUPFAM" id="SSF50447">
    <property type="entry name" value="Translation proteins"/>
    <property type="match status" value="1"/>
</dbReference>
<evidence type="ECO:0000256" key="4">
    <source>
        <dbReference type="ARBA" id="ARBA00022884"/>
    </source>
</evidence>
<gene>
    <name evidence="8 12" type="primary">rplC</name>
    <name evidence="12" type="ORF">PAD_138</name>
</gene>
<dbReference type="HAMAP" id="MF_01325_B">
    <property type="entry name" value="Ribosomal_uL3_B"/>
    <property type="match status" value="1"/>
</dbReference>
<proteinExistence type="inferred from homology"/>
<comment type="subunit">
    <text evidence="8 10">Part of the 50S ribosomal subunit. Forms a cluster with proteins L14 and L19.</text>
</comment>
<accession>A0A8D9JPT5</accession>
<dbReference type="AlphaFoldDB" id="A0A8D9JPT5"/>
<keyword evidence="3 8" id="KW-0699">rRNA-binding</keyword>
<feature type="modified residue" description="N5-methylglutamine" evidence="8">
    <location>
        <position position="148"/>
    </location>
</feature>
<dbReference type="RefSeq" id="WP_219848805.1">
    <property type="nucleotide sequence ID" value="NZ_LN649255.1"/>
</dbReference>
<dbReference type="NCBIfam" id="TIGR03625">
    <property type="entry name" value="L3_bact"/>
    <property type="match status" value="1"/>
</dbReference>
<evidence type="ECO:0000256" key="1">
    <source>
        <dbReference type="ARBA" id="ARBA00006540"/>
    </source>
</evidence>
<evidence type="ECO:0000256" key="11">
    <source>
        <dbReference type="SAM" id="MobiDB-lite"/>
    </source>
</evidence>
<protein>
    <recommendedName>
        <fullName evidence="7 8">Large ribosomal subunit protein uL3</fullName>
    </recommendedName>
</protein>
<dbReference type="Proteomes" id="UP000032800">
    <property type="component" value="Chromosome I"/>
</dbReference>
<dbReference type="Gene3D" id="3.30.160.810">
    <property type="match status" value="1"/>
</dbReference>
<evidence type="ECO:0000256" key="8">
    <source>
        <dbReference type="HAMAP-Rule" id="MF_01325"/>
    </source>
</evidence>
<evidence type="ECO:0000256" key="7">
    <source>
        <dbReference type="ARBA" id="ARBA00035243"/>
    </source>
</evidence>
<reference evidence="12 13" key="1">
    <citation type="journal article" date="2015" name="Genome Biol. Evol.">
        <title>Genome evolution in the primary endosymbiont of whiteflies sheds light on their divergence.</title>
        <authorList>
            <person name="Santos-Garcia D."/>
            <person name="Vargas-Chavez C."/>
            <person name="Moya A."/>
            <person name="Latorre A."/>
            <person name="Silva"/>
            <person name="F J."/>
        </authorList>
    </citation>
    <scope>NUCLEOTIDE SEQUENCE [LARGE SCALE GENOMIC DNA]</scope>
    <source>
        <strain evidence="13">AD-VLC</strain>
    </source>
</reference>
<dbReference type="GO" id="GO:0019843">
    <property type="term" value="F:rRNA binding"/>
    <property type="evidence" value="ECO:0007669"/>
    <property type="project" value="UniProtKB-UniRule"/>
</dbReference>
<evidence type="ECO:0000313" key="12">
    <source>
        <dbReference type="EMBL" id="CEI58701.1"/>
    </source>
</evidence>
<dbReference type="EMBL" id="LN649255">
    <property type="protein sequence ID" value="CEI58701.1"/>
    <property type="molecule type" value="Genomic_DNA"/>
</dbReference>
<dbReference type="GO" id="GO:0005840">
    <property type="term" value="C:ribosome"/>
    <property type="evidence" value="ECO:0007669"/>
    <property type="project" value="UniProtKB-UniRule"/>
</dbReference>
<evidence type="ECO:0000256" key="5">
    <source>
        <dbReference type="ARBA" id="ARBA00022980"/>
    </source>
</evidence>
<dbReference type="InterPro" id="IPR019926">
    <property type="entry name" value="Ribosomal_uL3_CS"/>
</dbReference>
<dbReference type="PROSITE" id="PS00474">
    <property type="entry name" value="RIBOSOMAL_L3"/>
    <property type="match status" value="1"/>
</dbReference>
<comment type="PTM">
    <text evidence="8">Methylated by PrmB.</text>
</comment>
<dbReference type="KEGG" id="plc:PAD_138"/>
<organism evidence="12 13">
    <name type="scientific">Candidatus Portiera aleyrodidarum</name>
    <name type="common">primary endosymbiont of Bemisia tabaci</name>
    <dbReference type="NCBI Taxonomy" id="91844"/>
    <lineage>
        <taxon>Bacteria</taxon>
        <taxon>Pseudomonadati</taxon>
        <taxon>Pseudomonadota</taxon>
        <taxon>Gammaproteobacteria</taxon>
        <taxon>Candidatus Johnevansiales</taxon>
        <taxon>Candidatus Johnevansiaceae</taxon>
        <taxon>Candidatus Portiera</taxon>
    </lineage>
</organism>